<evidence type="ECO:0000256" key="1">
    <source>
        <dbReference type="ARBA" id="ARBA00001974"/>
    </source>
</evidence>
<dbReference type="EMBL" id="UGHX01000001">
    <property type="protein sequence ID" value="STP11769.1"/>
    <property type="molecule type" value="Genomic_DNA"/>
</dbReference>
<dbReference type="InterPro" id="IPR051169">
    <property type="entry name" value="NADH-Q_oxidoreductase"/>
</dbReference>
<dbReference type="Pfam" id="PF07992">
    <property type="entry name" value="Pyr_redox_2"/>
    <property type="match status" value="1"/>
</dbReference>
<dbReference type="PANTHER" id="PTHR42913">
    <property type="entry name" value="APOPTOSIS-INDUCING FACTOR 1"/>
    <property type="match status" value="1"/>
</dbReference>
<dbReference type="PRINTS" id="PR00411">
    <property type="entry name" value="PNDRDTASEI"/>
</dbReference>
<dbReference type="Gene3D" id="3.50.50.100">
    <property type="match status" value="1"/>
</dbReference>
<dbReference type="InterPro" id="IPR036188">
    <property type="entry name" value="FAD/NAD-bd_sf"/>
</dbReference>
<name>A0A377JUX5_9HELI</name>
<evidence type="ECO:0000256" key="2">
    <source>
        <dbReference type="ARBA" id="ARBA00005272"/>
    </source>
</evidence>
<comment type="cofactor">
    <cofactor evidence="1">
        <name>FAD</name>
        <dbReference type="ChEBI" id="CHEBI:57692"/>
    </cofactor>
</comment>
<comment type="similarity">
    <text evidence="2">Belongs to the NADH dehydrogenase family.</text>
</comment>
<dbReference type="Proteomes" id="UP000255103">
    <property type="component" value="Unassembled WGS sequence"/>
</dbReference>
<reference evidence="7 8" key="1">
    <citation type="submission" date="2018-06" db="EMBL/GenBank/DDBJ databases">
        <authorList>
            <consortium name="Pathogen Informatics"/>
            <person name="Doyle S."/>
        </authorList>
    </citation>
    <scope>NUCLEOTIDE SEQUENCE [LARGE SCALE GENOMIC DNA]</scope>
    <source>
        <strain evidence="7 8">NCTC12219</strain>
    </source>
</reference>
<keyword evidence="5 7" id="KW-0560">Oxidoreductase</keyword>
<gene>
    <name evidence="7" type="primary">ndh</name>
    <name evidence="7" type="ORF">NCTC12219_01668</name>
</gene>
<dbReference type="PRINTS" id="PR00368">
    <property type="entry name" value="FADPNR"/>
</dbReference>
<feature type="domain" description="FAD/NAD(P)-binding" evidence="6">
    <location>
        <begin position="12"/>
        <end position="319"/>
    </location>
</feature>
<evidence type="ECO:0000313" key="7">
    <source>
        <dbReference type="EMBL" id="STP11769.1"/>
    </source>
</evidence>
<accession>A0A377JUX5</accession>
<dbReference type="EC" id="1.6.99.3" evidence="7"/>
<dbReference type="RefSeq" id="WP_115722272.1">
    <property type="nucleotide sequence ID" value="NZ_UGHX01000001.1"/>
</dbReference>
<dbReference type="SUPFAM" id="SSF51905">
    <property type="entry name" value="FAD/NAD(P)-binding domain"/>
    <property type="match status" value="1"/>
</dbReference>
<proteinExistence type="inferred from homology"/>
<dbReference type="PANTHER" id="PTHR42913:SF3">
    <property type="entry name" value="64 KDA MITOCHONDRIAL NADH DEHYDROGENASE (EUROFUNG)"/>
    <property type="match status" value="1"/>
</dbReference>
<sequence>MGEHKTSMKAPKILILGGGYGGLRAAITLQEQLKAQAEITLISKHDYHYQTTLLHKVAIGTLSARKARIYFRKILNLNKVHFIKDKILSFDPENKRVFGNGGAYEYDYLVIALGFKPDDFGIKGVAEHAHKLSSLNAALKLDKLIEYRFKEYCHTKNDDDLSVIVCGTGFTGIEFAAELGSRLDELCLIGGIPREVPKVTCIGRSERILPMFSKKASALAKKKLEAFGVDVICDGEVIECKKNGVVIKQNGEERHIKGNTILWSAGVKGNDSLENSSFETTKGRIKVDEYLRCPQYKNIYVVGDCALYASRDAIHAPTAQLAAQMGDYVGKSLIKILNGTTQKKPFKFKHRGTVCSIGHTDGVGIIYKKSIGGEFAAFLKNFIENKWLYGIGGAKLVFKNGQFRYRTSN</sequence>
<keyword evidence="3" id="KW-0285">Flavoprotein</keyword>
<organism evidence="7 8">
    <name type="scientific">Helicobacter cinaedi</name>
    <dbReference type="NCBI Taxonomy" id="213"/>
    <lineage>
        <taxon>Bacteria</taxon>
        <taxon>Pseudomonadati</taxon>
        <taxon>Campylobacterota</taxon>
        <taxon>Epsilonproteobacteria</taxon>
        <taxon>Campylobacterales</taxon>
        <taxon>Helicobacteraceae</taxon>
        <taxon>Helicobacter</taxon>
    </lineage>
</organism>
<evidence type="ECO:0000256" key="5">
    <source>
        <dbReference type="ARBA" id="ARBA00023002"/>
    </source>
</evidence>
<protein>
    <submittedName>
        <fullName evidence="7">NADH dehydrogenase</fullName>
        <ecNumber evidence="7">1.6.99.-</ecNumber>
        <ecNumber evidence="7">1.6.99.3</ecNumber>
    </submittedName>
</protein>
<evidence type="ECO:0000259" key="6">
    <source>
        <dbReference type="Pfam" id="PF07992"/>
    </source>
</evidence>
<evidence type="ECO:0000256" key="3">
    <source>
        <dbReference type="ARBA" id="ARBA00022630"/>
    </source>
</evidence>
<evidence type="ECO:0000313" key="8">
    <source>
        <dbReference type="Proteomes" id="UP000255103"/>
    </source>
</evidence>
<dbReference type="InterPro" id="IPR023753">
    <property type="entry name" value="FAD/NAD-binding_dom"/>
</dbReference>
<keyword evidence="4" id="KW-0274">FAD</keyword>
<evidence type="ECO:0000256" key="4">
    <source>
        <dbReference type="ARBA" id="ARBA00022827"/>
    </source>
</evidence>
<dbReference type="EC" id="1.6.99.-" evidence="7"/>
<dbReference type="GO" id="GO:0003955">
    <property type="term" value="F:NAD(P)H dehydrogenase (quinone) activity"/>
    <property type="evidence" value="ECO:0007669"/>
    <property type="project" value="TreeGrafter"/>
</dbReference>
<dbReference type="AlphaFoldDB" id="A0A377JUX5"/>
<dbReference type="GO" id="GO:0019646">
    <property type="term" value="P:aerobic electron transport chain"/>
    <property type="evidence" value="ECO:0007669"/>
    <property type="project" value="TreeGrafter"/>
</dbReference>